<keyword evidence="5" id="KW-0833">Ubl conjugation pathway</keyword>
<dbReference type="GO" id="GO:0005634">
    <property type="term" value="C:nucleus"/>
    <property type="evidence" value="ECO:0007669"/>
    <property type="project" value="TreeGrafter"/>
</dbReference>
<evidence type="ECO:0000256" key="1">
    <source>
        <dbReference type="ARBA" id="ARBA00000707"/>
    </source>
</evidence>
<feature type="compositionally biased region" description="Polar residues" evidence="8">
    <location>
        <begin position="1453"/>
        <end position="1465"/>
    </location>
</feature>
<dbReference type="PROSITE" id="PS00973">
    <property type="entry name" value="USP_2"/>
    <property type="match status" value="1"/>
</dbReference>
<dbReference type="InterPro" id="IPR001394">
    <property type="entry name" value="Peptidase_C19_UCH"/>
</dbReference>
<feature type="domain" description="USP" evidence="10">
    <location>
        <begin position="1321"/>
        <end position="1668"/>
    </location>
</feature>
<keyword evidence="12" id="KW-1185">Reference proteome</keyword>
<dbReference type="InterPro" id="IPR050164">
    <property type="entry name" value="Peptidase_C19"/>
</dbReference>
<evidence type="ECO:0000256" key="4">
    <source>
        <dbReference type="ARBA" id="ARBA00022670"/>
    </source>
</evidence>
<dbReference type="InterPro" id="IPR038765">
    <property type="entry name" value="Papain-like_cys_pep_sf"/>
</dbReference>
<comment type="catalytic activity">
    <reaction evidence="1">
        <text>Thiol-dependent hydrolysis of ester, thioester, amide, peptide and isopeptide bonds formed by the C-terminal Gly of ubiquitin (a 76-residue protein attached to proteins as an intracellular targeting signal).</text>
        <dbReference type="EC" id="3.4.19.12"/>
    </reaction>
</comment>
<keyword evidence="6" id="KW-0378">Hydrolase</keyword>
<evidence type="ECO:0000313" key="12">
    <source>
        <dbReference type="Proteomes" id="UP000187209"/>
    </source>
</evidence>
<protein>
    <recommendedName>
        <fullName evidence="3">ubiquitinyl hydrolase 1</fullName>
        <ecNumber evidence="3">3.4.19.12</ecNumber>
    </recommendedName>
</protein>
<evidence type="ECO:0000256" key="8">
    <source>
        <dbReference type="SAM" id="MobiDB-lite"/>
    </source>
</evidence>
<comment type="caution">
    <text evidence="11">The sequence shown here is derived from an EMBL/GenBank/DDBJ whole genome shotgun (WGS) entry which is preliminary data.</text>
</comment>
<dbReference type="GO" id="GO:0016579">
    <property type="term" value="P:protein deubiquitination"/>
    <property type="evidence" value="ECO:0007669"/>
    <property type="project" value="InterPro"/>
</dbReference>
<keyword evidence="4" id="KW-0645">Protease</keyword>
<dbReference type="InterPro" id="IPR016137">
    <property type="entry name" value="RGS"/>
</dbReference>
<dbReference type="PROSITE" id="PS50132">
    <property type="entry name" value="RGS"/>
    <property type="match status" value="1"/>
</dbReference>
<dbReference type="InterPro" id="IPR016024">
    <property type="entry name" value="ARM-type_fold"/>
</dbReference>
<dbReference type="InterPro" id="IPR018200">
    <property type="entry name" value="USP_CS"/>
</dbReference>
<dbReference type="PANTHER" id="PTHR24006">
    <property type="entry name" value="UBIQUITIN CARBOXYL-TERMINAL HYDROLASE"/>
    <property type="match status" value="1"/>
</dbReference>
<evidence type="ECO:0000259" key="9">
    <source>
        <dbReference type="PROSITE" id="PS50132"/>
    </source>
</evidence>
<proteinExistence type="inferred from homology"/>
<dbReference type="PROSITE" id="PS50235">
    <property type="entry name" value="USP_3"/>
    <property type="match status" value="1"/>
</dbReference>
<feature type="domain" description="RGS" evidence="9">
    <location>
        <begin position="456"/>
        <end position="594"/>
    </location>
</feature>
<dbReference type="InterPro" id="IPR028889">
    <property type="entry name" value="USP"/>
</dbReference>
<keyword evidence="7" id="KW-0788">Thiol protease</keyword>
<dbReference type="Gene3D" id="3.90.70.10">
    <property type="entry name" value="Cysteine proteinases"/>
    <property type="match status" value="1"/>
</dbReference>
<evidence type="ECO:0000256" key="2">
    <source>
        <dbReference type="ARBA" id="ARBA00009085"/>
    </source>
</evidence>
<organism evidence="11 12">
    <name type="scientific">Stentor coeruleus</name>
    <dbReference type="NCBI Taxonomy" id="5963"/>
    <lineage>
        <taxon>Eukaryota</taxon>
        <taxon>Sar</taxon>
        <taxon>Alveolata</taxon>
        <taxon>Ciliophora</taxon>
        <taxon>Postciliodesmatophora</taxon>
        <taxon>Heterotrichea</taxon>
        <taxon>Heterotrichida</taxon>
        <taxon>Stentoridae</taxon>
        <taxon>Stentor</taxon>
    </lineage>
</organism>
<dbReference type="Pfam" id="PF25010">
    <property type="entry name" value="ARM_UBP24_USP9X-Y"/>
    <property type="match status" value="1"/>
</dbReference>
<gene>
    <name evidence="11" type="ORF">SteCoe_9412</name>
</gene>
<evidence type="ECO:0000259" key="10">
    <source>
        <dbReference type="PROSITE" id="PS50235"/>
    </source>
</evidence>
<evidence type="ECO:0000256" key="3">
    <source>
        <dbReference type="ARBA" id="ARBA00012759"/>
    </source>
</evidence>
<feature type="region of interest" description="Disordered" evidence="8">
    <location>
        <begin position="1449"/>
        <end position="1472"/>
    </location>
</feature>
<name>A0A1R2CHW6_9CILI</name>
<dbReference type="PANTHER" id="PTHR24006:SF827">
    <property type="entry name" value="UBIQUITIN CARBOXYL-TERMINAL HYDROLASE 34"/>
    <property type="match status" value="1"/>
</dbReference>
<dbReference type="GO" id="GO:0006508">
    <property type="term" value="P:proteolysis"/>
    <property type="evidence" value="ECO:0007669"/>
    <property type="project" value="UniProtKB-KW"/>
</dbReference>
<evidence type="ECO:0000256" key="6">
    <source>
        <dbReference type="ARBA" id="ARBA00022801"/>
    </source>
</evidence>
<evidence type="ECO:0000313" key="11">
    <source>
        <dbReference type="EMBL" id="OMJ88629.1"/>
    </source>
</evidence>
<dbReference type="OrthoDB" id="289038at2759"/>
<dbReference type="GO" id="GO:0005829">
    <property type="term" value="C:cytosol"/>
    <property type="evidence" value="ECO:0007669"/>
    <property type="project" value="TreeGrafter"/>
</dbReference>
<dbReference type="SUPFAM" id="SSF48371">
    <property type="entry name" value="ARM repeat"/>
    <property type="match status" value="1"/>
</dbReference>
<dbReference type="Proteomes" id="UP000187209">
    <property type="component" value="Unassembled WGS sequence"/>
</dbReference>
<evidence type="ECO:0000256" key="5">
    <source>
        <dbReference type="ARBA" id="ARBA00022786"/>
    </source>
</evidence>
<accession>A0A1R2CHW6</accession>
<reference evidence="11 12" key="1">
    <citation type="submission" date="2016-11" db="EMBL/GenBank/DDBJ databases">
        <title>The macronuclear genome of Stentor coeruleus: a giant cell with tiny introns.</title>
        <authorList>
            <person name="Slabodnick M."/>
            <person name="Ruby J.G."/>
            <person name="Reiff S.B."/>
            <person name="Swart E.C."/>
            <person name="Gosai S."/>
            <person name="Prabakaran S."/>
            <person name="Witkowska E."/>
            <person name="Larue G.E."/>
            <person name="Fisher S."/>
            <person name="Freeman R.M."/>
            <person name="Gunawardena J."/>
            <person name="Chu W."/>
            <person name="Stover N.A."/>
            <person name="Gregory B.D."/>
            <person name="Nowacki M."/>
            <person name="Derisi J."/>
            <person name="Roy S.W."/>
            <person name="Marshall W.F."/>
            <person name="Sood P."/>
        </authorList>
    </citation>
    <scope>NUCLEOTIDE SEQUENCE [LARGE SCALE GENOMIC DNA]</scope>
    <source>
        <strain evidence="11">WM001</strain>
    </source>
</reference>
<dbReference type="EMBL" id="MPUH01000146">
    <property type="protein sequence ID" value="OMJ88629.1"/>
    <property type="molecule type" value="Genomic_DNA"/>
</dbReference>
<dbReference type="SUPFAM" id="SSF54001">
    <property type="entry name" value="Cysteine proteinases"/>
    <property type="match status" value="1"/>
</dbReference>
<dbReference type="Pfam" id="PF00443">
    <property type="entry name" value="UCH"/>
    <property type="match status" value="1"/>
</dbReference>
<dbReference type="InterPro" id="IPR056850">
    <property type="entry name" value="ARM_UBP34_24_USP9X_Y"/>
</dbReference>
<sequence>MTSDIPKWCKVGYYIDAKDSMNEWCAAEVKEITKTCVNMILDGWAPKWETSVPLKSLKIAPFRKMSKGYTGPKTRGYRNWDFNLEVLNSVHEKVKSLIKGDLICEDAFQTTQYYRGKLFLYIDSLLSQKPSSDWIQPVLNFCMDVIRLIVKWLKSSSKLFPFYYQGLIHSELYLEDNNVALAFVWYELLDMLRKLCGCDPRIYEFFVVADGFNDIPRPNLPILDVNGQGKSKTAMLMIETFCQENGLEVILSVVRNEDEKSRVPFGFLNALVCYEIFDYLLPDYGINYFANYNELLLKRVDIISEAELKDLKYEEIICLINRMKKSRYYDQTLNFESLKLNFFLKMLKSGYLEKRIKALSEISQMIETNESKIVTFDQIKAKSNLEELKLWLLKENIVSLLLTDRPHVELMKRSSTVLKFFAKYNLLENSFLEQLWNSIQSKHDSYVRAAYDTIIDLSSVLNESQNDYLFSEFLKVPIENYDESFLLLIRDFTRKAISSTKQIIGRDQSKWYGVKIFQELMLDKNPSEFRFASIKYLVQILTDDKCESERANQYKIIRDLILSNNSVTQALKLFLKLIKHSSNIYNADNLDKYIHKVLKLKDAVIDNLSRYLQEKSDYPETSLQQSISHMNALSVRLQYLSVVAHQTREGLPFESLEILWGIFSSRPRRDKEIFFLWLHQGLKCKPPVDSMIICEMLIHFFLREDRFPSSCESNIIYSAFNFFFCEALRIERIIEITEYKQIRYRKTRKLKGQKKLLKIYLHTTSEQVMVNCGKTIFALMSRFDPDLIDDAEDIVSEFLRSIIETIQSSKNDEKVVMRALMLIQVLLDKPEDEDEYTGFLHVKKVHGKEFQMVKINQNKNLRHMRKMIAKAYGKEIEHTILYFNDRKITVSEDDLEIHNVRYTYAEVEFCEDELIEFTPFSAVSHSQEVIKVLFELLSDANKPYTDLAWRLLLTLPTCKSLKKSISQLKVPIREVIDHSSTHRLLYALKIVLKQSNDSAWVEKFSSIGGLQYILEIFTEHTCENSVKLIAFREEILVQILANILEEIDDEVKFVSAYFRSYEHVAKAAACGEKIEDEKKYFYSLKVLMSMIAKYCPQSLVNFLKSYSIKQLLTYIFIDTNSSLFVVNSIIIFQKLSKISTCFEYLYHECYILLEKALSNGNKSSGFWDLFSAQVQQVAANVQVSIITPCLIDHLMRRPSEFNSIHKDEILSGILKVLKSSWVKSEISPNEEHISLILQKCLCEIPEVRTEPWNTPPKCKHPETRSNGFELILVLCKINKEFLQMTTKQLDIFHNDPSWRTSRKADWNNSPMSKEKSQTGFVGLKNLGCTCYMNSILQQLFMIPTFKDSILRCPCEVDEENLLYQLQYIFSGLRSSDKQYINPKGFTKAFKDFEGNPINIIEQMDVDEFFGSFMDKLETLIKGTQYEELIKLHFGGLQVTELIGNGALPKGSLKNPNKNSRGQSESDTNECPHRSERYEPFLSISVDVKNKRSLQESLESYVSEEILEGENSYQCDHCEAKVKAIRRVCVKHLPNYLIIALRRFEFDFDTMTREKLNDYFEFPFDLNMEPYTQEGLDSDKEKKPSDYYHYRLRGIVIHTGTAESGHYYSYISSHKQWIEFNDTWVCKINQESIPNDCFGGEEKFQYNAYSKITFREKLGNAYMLFYERSNTYKPRKSDDESLEIIDLHSHELQEIEESWEIKKQNQKYWRSKIIFGPEYMSFVAGLASLPGINPIFLIKFFLTIIVRTKDKKFELFHVYSKIEYFIKSAYDVADWFLDCICREEVTKELFIFNPMNLMRRVLVGLVKTALKNSSGQMKVVFLTNLIQCLKYARKKVSKNYCQYLELVKMSILSIQEFSLPYNYISLMLSYLLGRPIGFPERLPHLYNDSDLGYKNYNNEELFKDDGFSYDTKGTSSCHVVHLLYLCKEQISEAAILHFRMPITMTQLIADSDNRTSFIYLGRLYGYFCRNDRVSSFEFLSKLIDPLKSCELGYKNKVLRILTHFLAYPDNIQDEKIDYFIDHFAFYIKSAKYTQENEYNISFLHKISCKIPSFIDHLNTHTDLMSYLEKWIRINIINIPSRNEGSDDIIKNTSKALIDKYERMKNKNLTIGWDSDEELKEDMIEIGKDLDIYDVSIGCWFKAKIEAKAGEVLLINYHYQEDDIQTFKDAHSEEVAPCDTKTKFS</sequence>
<evidence type="ECO:0000256" key="7">
    <source>
        <dbReference type="ARBA" id="ARBA00022807"/>
    </source>
</evidence>
<dbReference type="EC" id="3.4.19.12" evidence="3"/>
<dbReference type="GO" id="GO:0004843">
    <property type="term" value="F:cysteine-type deubiquitinase activity"/>
    <property type="evidence" value="ECO:0007669"/>
    <property type="project" value="UniProtKB-EC"/>
</dbReference>
<comment type="similarity">
    <text evidence="2">Belongs to the peptidase C19 family.</text>
</comment>